<organism evidence="2 3">
    <name type="scientific">Aegilops tauschii subsp. strangulata</name>
    <name type="common">Goatgrass</name>
    <dbReference type="NCBI Taxonomy" id="200361"/>
    <lineage>
        <taxon>Eukaryota</taxon>
        <taxon>Viridiplantae</taxon>
        <taxon>Streptophyta</taxon>
        <taxon>Embryophyta</taxon>
        <taxon>Tracheophyta</taxon>
        <taxon>Spermatophyta</taxon>
        <taxon>Magnoliopsida</taxon>
        <taxon>Liliopsida</taxon>
        <taxon>Poales</taxon>
        <taxon>Poaceae</taxon>
        <taxon>BOP clade</taxon>
        <taxon>Pooideae</taxon>
        <taxon>Triticodae</taxon>
        <taxon>Triticeae</taxon>
        <taxon>Triticinae</taxon>
        <taxon>Aegilops</taxon>
    </lineage>
</organism>
<evidence type="ECO:0000313" key="2">
    <source>
        <dbReference type="EnsemblPlants" id="AET7Gv20972200.3"/>
    </source>
</evidence>
<dbReference type="Proteomes" id="UP000015105">
    <property type="component" value="Chromosome 7D"/>
</dbReference>
<keyword evidence="3" id="KW-1185">Reference proteome</keyword>
<dbReference type="AlphaFoldDB" id="A0A453SKD6"/>
<dbReference type="PANTHER" id="PTHR47122:SF15">
    <property type="entry name" value="MYB-LIKE DOMAIN-CONTAINING PROTEIN"/>
    <property type="match status" value="1"/>
</dbReference>
<reference evidence="3" key="2">
    <citation type="journal article" date="2017" name="Nat. Plants">
        <title>The Aegilops tauschii genome reveals multiple impacts of transposons.</title>
        <authorList>
            <person name="Zhao G."/>
            <person name="Zou C."/>
            <person name="Li K."/>
            <person name="Wang K."/>
            <person name="Li T."/>
            <person name="Gao L."/>
            <person name="Zhang X."/>
            <person name="Wang H."/>
            <person name="Yang Z."/>
            <person name="Liu X."/>
            <person name="Jiang W."/>
            <person name="Mao L."/>
            <person name="Kong X."/>
            <person name="Jiao Y."/>
            <person name="Jia J."/>
        </authorList>
    </citation>
    <scope>NUCLEOTIDE SEQUENCE [LARGE SCALE GENOMIC DNA]</scope>
    <source>
        <strain evidence="3">cv. AL8/78</strain>
    </source>
</reference>
<dbReference type="Gene3D" id="1.10.246.220">
    <property type="match status" value="1"/>
</dbReference>
<feature type="domain" description="Myb-like" evidence="1">
    <location>
        <begin position="107"/>
        <end position="135"/>
    </location>
</feature>
<dbReference type="InterPro" id="IPR009057">
    <property type="entry name" value="Homeodomain-like_sf"/>
</dbReference>
<reference evidence="2" key="5">
    <citation type="journal article" date="2021" name="G3 (Bethesda)">
        <title>Aegilops tauschii genome assembly Aet v5.0 features greater sequence contiguity and improved annotation.</title>
        <authorList>
            <person name="Wang L."/>
            <person name="Zhu T."/>
            <person name="Rodriguez J.C."/>
            <person name="Deal K.R."/>
            <person name="Dubcovsky J."/>
            <person name="McGuire P.E."/>
            <person name="Lux T."/>
            <person name="Spannagl M."/>
            <person name="Mayer K.F.X."/>
            <person name="Baldrich P."/>
            <person name="Meyers B.C."/>
            <person name="Huo N."/>
            <person name="Gu Y.Q."/>
            <person name="Zhou H."/>
            <person name="Devos K.M."/>
            <person name="Bennetzen J.L."/>
            <person name="Unver T."/>
            <person name="Budak H."/>
            <person name="Gulick P.J."/>
            <person name="Galiba G."/>
            <person name="Kalapos B."/>
            <person name="Nelson D.R."/>
            <person name="Li P."/>
            <person name="You F.M."/>
            <person name="Luo M.C."/>
            <person name="Dvorak J."/>
        </authorList>
    </citation>
    <scope>NUCLEOTIDE SEQUENCE [LARGE SCALE GENOMIC DNA]</scope>
    <source>
        <strain evidence="2">cv. AL8/78</strain>
    </source>
</reference>
<evidence type="ECO:0000259" key="1">
    <source>
        <dbReference type="Pfam" id="PF00249"/>
    </source>
</evidence>
<protein>
    <recommendedName>
        <fullName evidence="1">Myb-like domain-containing protein</fullName>
    </recommendedName>
</protein>
<proteinExistence type="predicted"/>
<dbReference type="PANTHER" id="PTHR47122">
    <property type="entry name" value="MYB-LIKE DNA-BINDING DOMAIN CONTAINING PROTEIN, EXPRESSED"/>
    <property type="match status" value="1"/>
</dbReference>
<dbReference type="EnsemblPlants" id="AET7Gv20972200.3">
    <property type="protein sequence ID" value="AET7Gv20972200.3"/>
    <property type="gene ID" value="AET7Gv20972200"/>
</dbReference>
<sequence length="161" mass="18754">MNAMEPADEAEIWAPILADPLDWPASSVTVPLPSQVEEYFSYLYGVDDVEINKFAQEPEGEQWRRQYLGDLTVKENWRRGPRGPRKRRIFPSGSGGINFHRRKNNEHWTHEEVKKLVKGVETYGVGRWTVMKSHYFSSSVRDPTHLKVCLDVMDTYSNCFY</sequence>
<reference evidence="3" key="1">
    <citation type="journal article" date="2014" name="Science">
        <title>Ancient hybridizations among the ancestral genomes of bread wheat.</title>
        <authorList>
            <consortium name="International Wheat Genome Sequencing Consortium,"/>
            <person name="Marcussen T."/>
            <person name="Sandve S.R."/>
            <person name="Heier L."/>
            <person name="Spannagl M."/>
            <person name="Pfeifer M."/>
            <person name="Jakobsen K.S."/>
            <person name="Wulff B.B."/>
            <person name="Steuernagel B."/>
            <person name="Mayer K.F."/>
            <person name="Olsen O.A."/>
        </authorList>
    </citation>
    <scope>NUCLEOTIDE SEQUENCE [LARGE SCALE GENOMIC DNA]</scope>
    <source>
        <strain evidence="3">cv. AL8/78</strain>
    </source>
</reference>
<dbReference type="SUPFAM" id="SSF46689">
    <property type="entry name" value="Homeodomain-like"/>
    <property type="match status" value="1"/>
</dbReference>
<reference evidence="2" key="3">
    <citation type="journal article" date="2017" name="Nature">
        <title>Genome sequence of the progenitor of the wheat D genome Aegilops tauschii.</title>
        <authorList>
            <person name="Luo M.C."/>
            <person name="Gu Y.Q."/>
            <person name="Puiu D."/>
            <person name="Wang H."/>
            <person name="Twardziok S.O."/>
            <person name="Deal K.R."/>
            <person name="Huo N."/>
            <person name="Zhu T."/>
            <person name="Wang L."/>
            <person name="Wang Y."/>
            <person name="McGuire P.E."/>
            <person name="Liu S."/>
            <person name="Long H."/>
            <person name="Ramasamy R.K."/>
            <person name="Rodriguez J.C."/>
            <person name="Van S.L."/>
            <person name="Yuan L."/>
            <person name="Wang Z."/>
            <person name="Xia Z."/>
            <person name="Xiao L."/>
            <person name="Anderson O.D."/>
            <person name="Ouyang S."/>
            <person name="Liang Y."/>
            <person name="Zimin A.V."/>
            <person name="Pertea G."/>
            <person name="Qi P."/>
            <person name="Bennetzen J.L."/>
            <person name="Dai X."/>
            <person name="Dawson M.W."/>
            <person name="Muller H.G."/>
            <person name="Kugler K."/>
            <person name="Rivarola-Duarte L."/>
            <person name="Spannagl M."/>
            <person name="Mayer K.F.X."/>
            <person name="Lu F.H."/>
            <person name="Bevan M.W."/>
            <person name="Leroy P."/>
            <person name="Li P."/>
            <person name="You F.M."/>
            <person name="Sun Q."/>
            <person name="Liu Z."/>
            <person name="Lyons E."/>
            <person name="Wicker T."/>
            <person name="Salzberg S.L."/>
            <person name="Devos K.M."/>
            <person name="Dvorak J."/>
        </authorList>
    </citation>
    <scope>NUCLEOTIDE SEQUENCE [LARGE SCALE GENOMIC DNA]</scope>
    <source>
        <strain evidence="2">cv. AL8/78</strain>
    </source>
</reference>
<evidence type="ECO:0000313" key="3">
    <source>
        <dbReference type="Proteomes" id="UP000015105"/>
    </source>
</evidence>
<dbReference type="Gramene" id="AET7Gv20972200.3">
    <property type="protein sequence ID" value="AET7Gv20972200.3"/>
    <property type="gene ID" value="AET7Gv20972200"/>
</dbReference>
<dbReference type="InterPro" id="IPR001005">
    <property type="entry name" value="SANT/Myb"/>
</dbReference>
<accession>A0A453SKD6</accession>
<dbReference type="CDD" id="cd11660">
    <property type="entry name" value="SANT_TRF"/>
    <property type="match status" value="1"/>
</dbReference>
<dbReference type="Pfam" id="PF00249">
    <property type="entry name" value="Myb_DNA-binding"/>
    <property type="match status" value="1"/>
</dbReference>
<reference evidence="2" key="4">
    <citation type="submission" date="2019-03" db="UniProtKB">
        <authorList>
            <consortium name="EnsemblPlants"/>
        </authorList>
    </citation>
    <scope>IDENTIFICATION</scope>
</reference>
<name>A0A453SKD6_AEGTS</name>